<comment type="similarity">
    <text evidence="2">Belongs to the ferric reductase (FRE) family.</text>
</comment>
<feature type="transmembrane region" description="Helical" evidence="12">
    <location>
        <begin position="249"/>
        <end position="271"/>
    </location>
</feature>
<evidence type="ECO:0000313" key="15">
    <source>
        <dbReference type="Proteomes" id="UP000814176"/>
    </source>
</evidence>
<evidence type="ECO:0000259" key="13">
    <source>
        <dbReference type="PROSITE" id="PS51384"/>
    </source>
</evidence>
<evidence type="ECO:0000313" key="14">
    <source>
        <dbReference type="EMBL" id="KAH9831244.1"/>
    </source>
</evidence>
<evidence type="ECO:0000256" key="3">
    <source>
        <dbReference type="ARBA" id="ARBA00022448"/>
    </source>
</evidence>
<feature type="domain" description="FAD-binding FR-type" evidence="13">
    <location>
        <begin position="346"/>
        <end position="472"/>
    </location>
</feature>
<keyword evidence="8" id="KW-0406">Ion transport</keyword>
<keyword evidence="4 12" id="KW-0812">Transmembrane</keyword>
<dbReference type="SUPFAM" id="SSF52343">
    <property type="entry name" value="Ferredoxin reductase-like, C-terminal NADP-linked domain"/>
    <property type="match status" value="1"/>
</dbReference>
<dbReference type="Gene3D" id="3.40.50.80">
    <property type="entry name" value="Nucleotide-binding domain of ferredoxin-NADP reductase (FNR) module"/>
    <property type="match status" value="1"/>
</dbReference>
<keyword evidence="7" id="KW-0560">Oxidoreductase</keyword>
<dbReference type="EMBL" id="JADCUA010000027">
    <property type="protein sequence ID" value="KAH9831244.1"/>
    <property type="molecule type" value="Genomic_DNA"/>
</dbReference>
<feature type="region of interest" description="Disordered" evidence="11">
    <location>
        <begin position="117"/>
        <end position="156"/>
    </location>
</feature>
<dbReference type="PANTHER" id="PTHR32361:SF9">
    <property type="entry name" value="FERRIC REDUCTASE TRANSMEMBRANE COMPONENT 3-RELATED"/>
    <property type="match status" value="1"/>
</dbReference>
<dbReference type="InterPro" id="IPR013112">
    <property type="entry name" value="FAD-bd_8"/>
</dbReference>
<evidence type="ECO:0000256" key="10">
    <source>
        <dbReference type="ARBA" id="ARBA00023180"/>
    </source>
</evidence>
<dbReference type="SFLD" id="SFLDS00052">
    <property type="entry name" value="Ferric_Reductase_Domain"/>
    <property type="match status" value="1"/>
</dbReference>
<feature type="transmembrane region" description="Helical" evidence="12">
    <location>
        <begin position="41"/>
        <end position="60"/>
    </location>
</feature>
<dbReference type="PANTHER" id="PTHR32361">
    <property type="entry name" value="FERRIC/CUPRIC REDUCTASE TRANSMEMBRANE COMPONENT"/>
    <property type="match status" value="1"/>
</dbReference>
<dbReference type="CDD" id="cd06186">
    <property type="entry name" value="NOX_Duox_like_FAD_NADP"/>
    <property type="match status" value="1"/>
</dbReference>
<feature type="transmembrane region" description="Helical" evidence="12">
    <location>
        <begin position="283"/>
        <end position="300"/>
    </location>
</feature>
<keyword evidence="3" id="KW-0813">Transport</keyword>
<feature type="transmembrane region" description="Helical" evidence="12">
    <location>
        <begin position="181"/>
        <end position="199"/>
    </location>
</feature>
<dbReference type="Pfam" id="PF01794">
    <property type="entry name" value="Ferric_reduct"/>
    <property type="match status" value="1"/>
</dbReference>
<dbReference type="PROSITE" id="PS51384">
    <property type="entry name" value="FAD_FR"/>
    <property type="match status" value="1"/>
</dbReference>
<protein>
    <submittedName>
        <fullName evidence="14">Ferric reductase like transmembrane component-domain-containing protein</fullName>
    </submittedName>
</protein>
<dbReference type="Proteomes" id="UP000814176">
    <property type="component" value="Unassembled WGS sequence"/>
</dbReference>
<evidence type="ECO:0000256" key="6">
    <source>
        <dbReference type="ARBA" id="ARBA00022989"/>
    </source>
</evidence>
<evidence type="ECO:0000256" key="9">
    <source>
        <dbReference type="ARBA" id="ARBA00023136"/>
    </source>
</evidence>
<dbReference type="Pfam" id="PF08022">
    <property type="entry name" value="FAD_binding_8"/>
    <property type="match status" value="1"/>
</dbReference>
<keyword evidence="9 12" id="KW-0472">Membrane</keyword>
<dbReference type="GeneID" id="71998453"/>
<sequence>MSDTASQTTTAAAGSAAATLSSVDASSASSGSADLLPNNLYFLADVLLLCVAALFFLLALPRAVTRLLRLSAWSEGVFLRSGSQRGRIQRTGSLSPKEGEVYDYSEQSYAARRFSSRRRANLTRDQPTASPTTGTNDRDSDGSHSTNRARRRPPAHMPAWSSIFPGVSAWLGATLRPGYSVGKALLLLGYSVLILFIGLEGGSPFVQYVPAGWVGVSQLPVAFILGTKNNLLGVFLGKGYEKLNYLHRYVGRFVFIAINVHSLGFLYKWSIEGTLSQNLTPNIIWGFVALVAVDILYFLSLQILRELLYPVFYFSHVLAAIILLPATILHESSTTSYVVTALALYLFDRLLRLAQTRLTYAQLRVLPALSTVRLVIPTLNAGWRAGQHVRVKVLTTGMGWWGWAESHPFTIASCAEGVAGEGEGLVLLCKNVGKWGERLMVMARRAEYCEAGGGIPRVKVLVDGPYGGPGHAVIASFSAALLVAGGSGISYPLAVAEELLRDASYGASRVRLINLIWSVQDSSSLDPILPDFARLLDNARETGIHLRIQVFHTRATSSAEPKPASPSARFLPQGLTLRSGRPPLESLLSSVVDRTLEVHKASDAWTPRRGAQERSSPSGVVVGVCGPRALGEDVERIVQTFAAREERAGSVGGVECQVEVFGC</sequence>
<keyword evidence="10" id="KW-0325">Glycoprotein</keyword>
<evidence type="ECO:0000256" key="5">
    <source>
        <dbReference type="ARBA" id="ARBA00022982"/>
    </source>
</evidence>
<dbReference type="InterPro" id="IPR013121">
    <property type="entry name" value="Fe_red_NAD-bd_6"/>
</dbReference>
<evidence type="ECO:0000256" key="12">
    <source>
        <dbReference type="SAM" id="Phobius"/>
    </source>
</evidence>
<dbReference type="InterPro" id="IPR017927">
    <property type="entry name" value="FAD-bd_FR_type"/>
</dbReference>
<accession>A0ABQ8K351</accession>
<dbReference type="InterPro" id="IPR039261">
    <property type="entry name" value="FNR_nucleotide-bd"/>
</dbReference>
<feature type="transmembrane region" description="Helical" evidence="12">
    <location>
        <begin position="307"/>
        <end position="328"/>
    </location>
</feature>
<keyword evidence="6 12" id="KW-1133">Transmembrane helix</keyword>
<evidence type="ECO:0000256" key="8">
    <source>
        <dbReference type="ARBA" id="ARBA00023065"/>
    </source>
</evidence>
<dbReference type="InterPro" id="IPR013130">
    <property type="entry name" value="Fe3_Rdtase_TM_dom"/>
</dbReference>
<evidence type="ECO:0000256" key="1">
    <source>
        <dbReference type="ARBA" id="ARBA00004141"/>
    </source>
</evidence>
<name>A0ABQ8K351_9APHY</name>
<reference evidence="14 15" key="1">
    <citation type="journal article" date="2021" name="Environ. Microbiol.">
        <title>Gene family expansions and transcriptome signatures uncover fungal adaptations to wood decay.</title>
        <authorList>
            <person name="Hage H."/>
            <person name="Miyauchi S."/>
            <person name="Viragh M."/>
            <person name="Drula E."/>
            <person name="Min B."/>
            <person name="Chaduli D."/>
            <person name="Navarro D."/>
            <person name="Favel A."/>
            <person name="Norest M."/>
            <person name="Lesage-Meessen L."/>
            <person name="Balint B."/>
            <person name="Merenyi Z."/>
            <person name="de Eugenio L."/>
            <person name="Morin E."/>
            <person name="Martinez A.T."/>
            <person name="Baldrian P."/>
            <person name="Stursova M."/>
            <person name="Martinez M.J."/>
            <person name="Novotny C."/>
            <person name="Magnuson J.K."/>
            <person name="Spatafora J.W."/>
            <person name="Maurice S."/>
            <person name="Pangilinan J."/>
            <person name="Andreopoulos W."/>
            <person name="LaButti K."/>
            <person name="Hundley H."/>
            <person name="Na H."/>
            <person name="Kuo A."/>
            <person name="Barry K."/>
            <person name="Lipzen A."/>
            <person name="Henrissat B."/>
            <person name="Riley R."/>
            <person name="Ahrendt S."/>
            <person name="Nagy L.G."/>
            <person name="Grigoriev I.V."/>
            <person name="Martin F."/>
            <person name="Rosso M.N."/>
        </authorList>
    </citation>
    <scope>NUCLEOTIDE SEQUENCE [LARGE SCALE GENOMIC DNA]</scope>
    <source>
        <strain evidence="14 15">CIRM-BRFM 1785</strain>
    </source>
</reference>
<feature type="compositionally biased region" description="Polar residues" evidence="11">
    <location>
        <begin position="123"/>
        <end position="135"/>
    </location>
</feature>
<feature type="transmembrane region" description="Helical" evidence="12">
    <location>
        <begin position="219"/>
        <end position="237"/>
    </location>
</feature>
<proteinExistence type="inferred from homology"/>
<dbReference type="SFLD" id="SFLDG01168">
    <property type="entry name" value="Ferric_reductase_subgroup_(FRE"/>
    <property type="match status" value="1"/>
</dbReference>
<organism evidence="14 15">
    <name type="scientific">Rhodofomes roseus</name>
    <dbReference type="NCBI Taxonomy" id="34475"/>
    <lineage>
        <taxon>Eukaryota</taxon>
        <taxon>Fungi</taxon>
        <taxon>Dikarya</taxon>
        <taxon>Basidiomycota</taxon>
        <taxon>Agaricomycotina</taxon>
        <taxon>Agaricomycetes</taxon>
        <taxon>Polyporales</taxon>
        <taxon>Rhodofomes</taxon>
    </lineage>
</organism>
<evidence type="ECO:0000256" key="4">
    <source>
        <dbReference type="ARBA" id="ARBA00022692"/>
    </source>
</evidence>
<evidence type="ECO:0000256" key="2">
    <source>
        <dbReference type="ARBA" id="ARBA00006278"/>
    </source>
</evidence>
<keyword evidence="5" id="KW-0249">Electron transport</keyword>
<dbReference type="InterPro" id="IPR051410">
    <property type="entry name" value="Ferric/Cupric_Reductase"/>
</dbReference>
<dbReference type="Pfam" id="PF08030">
    <property type="entry name" value="NAD_binding_6"/>
    <property type="match status" value="1"/>
</dbReference>
<comment type="subcellular location">
    <subcellularLocation>
        <location evidence="1">Membrane</location>
        <topology evidence="1">Multi-pass membrane protein</topology>
    </subcellularLocation>
</comment>
<evidence type="ECO:0000256" key="7">
    <source>
        <dbReference type="ARBA" id="ARBA00023002"/>
    </source>
</evidence>
<dbReference type="RefSeq" id="XP_047774405.1">
    <property type="nucleotide sequence ID" value="XM_047917721.1"/>
</dbReference>
<keyword evidence="15" id="KW-1185">Reference proteome</keyword>
<comment type="caution">
    <text evidence="14">The sequence shown here is derived from an EMBL/GenBank/DDBJ whole genome shotgun (WGS) entry which is preliminary data.</text>
</comment>
<evidence type="ECO:0000256" key="11">
    <source>
        <dbReference type="SAM" id="MobiDB-lite"/>
    </source>
</evidence>
<gene>
    <name evidence="14" type="ORF">C8Q71DRAFT_311347</name>
</gene>